<organism evidence="1 2">
    <name type="scientific">Kribbella koreensis</name>
    <dbReference type="NCBI Taxonomy" id="57909"/>
    <lineage>
        <taxon>Bacteria</taxon>
        <taxon>Bacillati</taxon>
        <taxon>Actinomycetota</taxon>
        <taxon>Actinomycetes</taxon>
        <taxon>Propionibacteriales</taxon>
        <taxon>Kribbellaceae</taxon>
        <taxon>Kribbella</taxon>
    </lineage>
</organism>
<dbReference type="RefSeq" id="WP_343970121.1">
    <property type="nucleotide sequence ID" value="NZ_BAAAHK010000007.1"/>
</dbReference>
<sequence>MTEDILRRAAAEARSAPEPGWVDISAHIQQKLRSVTRRSRPILAQADSGGPLYVADHVLVSHLRVAINALPGCELSRVSFVGEDGRATGAVVEVIASYGQDLAALGEQVKAITFEVITDLLGPVEPPFGTDGIDVTITDLNDR</sequence>
<reference evidence="1 2" key="1">
    <citation type="journal article" date="2019" name="Int. J. Syst. Evol. Microbiol.">
        <title>The Global Catalogue of Microorganisms (GCM) 10K type strain sequencing project: providing services to taxonomists for standard genome sequencing and annotation.</title>
        <authorList>
            <consortium name="The Broad Institute Genomics Platform"/>
            <consortium name="The Broad Institute Genome Sequencing Center for Infectious Disease"/>
            <person name="Wu L."/>
            <person name="Ma J."/>
        </authorList>
    </citation>
    <scope>NUCLEOTIDE SEQUENCE [LARGE SCALE GENOMIC DNA]</scope>
    <source>
        <strain evidence="1 2">JCM 10977</strain>
    </source>
</reference>
<accession>A0ABN1QF68</accession>
<dbReference type="EMBL" id="BAAAHK010000007">
    <property type="protein sequence ID" value="GAA0941659.1"/>
    <property type="molecule type" value="Genomic_DNA"/>
</dbReference>
<proteinExistence type="predicted"/>
<keyword evidence="2" id="KW-1185">Reference proteome</keyword>
<evidence type="ECO:0000313" key="2">
    <source>
        <dbReference type="Proteomes" id="UP001500542"/>
    </source>
</evidence>
<protein>
    <submittedName>
        <fullName evidence="1">Uncharacterized protein</fullName>
    </submittedName>
</protein>
<gene>
    <name evidence="1" type="ORF">GCM10009554_33470</name>
</gene>
<evidence type="ECO:0000313" key="1">
    <source>
        <dbReference type="EMBL" id="GAA0941659.1"/>
    </source>
</evidence>
<dbReference type="Proteomes" id="UP001500542">
    <property type="component" value="Unassembled WGS sequence"/>
</dbReference>
<name>A0ABN1QF68_9ACTN</name>
<comment type="caution">
    <text evidence="1">The sequence shown here is derived from an EMBL/GenBank/DDBJ whole genome shotgun (WGS) entry which is preliminary data.</text>
</comment>